<dbReference type="Pfam" id="PF01740">
    <property type="entry name" value="STAS"/>
    <property type="match status" value="1"/>
</dbReference>
<accession>A0A248LLH1</accession>
<feature type="region of interest" description="Disordered" evidence="5">
    <location>
        <begin position="568"/>
        <end position="603"/>
    </location>
</feature>
<feature type="transmembrane region" description="Helical" evidence="6">
    <location>
        <begin position="215"/>
        <end position="239"/>
    </location>
</feature>
<proteinExistence type="predicted"/>
<protein>
    <submittedName>
        <fullName evidence="8">Sulfate transporter</fullName>
    </submittedName>
</protein>
<dbReference type="OrthoDB" id="9177189at2"/>
<reference evidence="9" key="1">
    <citation type="submission" date="2017-06" db="EMBL/GenBank/DDBJ databases">
        <title>Whole genome sequence of Laribacter hongkongensis LHGZ1.</title>
        <authorList>
            <person name="Chen D."/>
            <person name="Wu H."/>
            <person name="Chen J."/>
        </authorList>
    </citation>
    <scope>NUCLEOTIDE SEQUENCE [LARGE SCALE GENOMIC DNA]</scope>
    <source>
        <strain evidence="9">LHGZ1</strain>
    </source>
</reference>
<dbReference type="AlphaFoldDB" id="A0A248LLH1"/>
<dbReference type="EMBL" id="CP022115">
    <property type="protein sequence ID" value="ASJ25512.1"/>
    <property type="molecule type" value="Genomic_DNA"/>
</dbReference>
<evidence type="ECO:0000256" key="6">
    <source>
        <dbReference type="SAM" id="Phobius"/>
    </source>
</evidence>
<dbReference type="GO" id="GO:0055085">
    <property type="term" value="P:transmembrane transport"/>
    <property type="evidence" value="ECO:0007669"/>
    <property type="project" value="InterPro"/>
</dbReference>
<dbReference type="InterPro" id="IPR036513">
    <property type="entry name" value="STAS_dom_sf"/>
</dbReference>
<feature type="compositionally biased region" description="Low complexity" evidence="5">
    <location>
        <begin position="570"/>
        <end position="584"/>
    </location>
</feature>
<keyword evidence="3 6" id="KW-1133">Transmembrane helix</keyword>
<feature type="transmembrane region" description="Helical" evidence="6">
    <location>
        <begin position="57"/>
        <end position="73"/>
    </location>
</feature>
<dbReference type="PANTHER" id="PTHR11814">
    <property type="entry name" value="SULFATE TRANSPORTER"/>
    <property type="match status" value="1"/>
</dbReference>
<evidence type="ECO:0000313" key="8">
    <source>
        <dbReference type="EMBL" id="ASJ25512.1"/>
    </source>
</evidence>
<comment type="subcellular location">
    <subcellularLocation>
        <location evidence="1">Membrane</location>
        <topology evidence="1">Multi-pass membrane protein</topology>
    </subcellularLocation>
</comment>
<sequence length="603" mass="63268">MTPVPAPSNEARFPNLSSLLHYHLADLPGDLRAGLSVAAVALPVGVAYAQLAGFPPVVGLYASILPPVAYAIFGSSRQMIVGPDAATCALLAAILAPLAVAGSPAYLALSALLTLLAGGFCLLGSRLRLGELADFLSLPILIGFLHGVALSILVSQTASMLVIPLAPGTIVEQFLQLLHPLLRGEGHGLSLLVGMLCLACLLLLHYWLPRLPSALLVMVVAALAVSGLGLEARGVSTLGEVPAGLPWPGSALWHVDWTVLPHLVLPAAGVALISFASAILTARSFASKRSYDIDSEREFAAIGYANMAAALGNSFAISGTDSRTAVSDMAGGRTPLVSIVSALVMAVVLLFLTGPLRYVPVAALAAILVQAGLSMIDIKGMRELWRVSHMAVVLSLVTTAGVAAFGMIDGIGLAIGLSLLRFIRVMARPSDALLGRDPKLPGYFDLRLHPDARALPGGLIYRFNAPLVFFNAPYFRHRVLRQCETAGPDVRWIVIDMLPMTQVDATGLRTLEQLMAELDRRGIRMALAGRLGDLQVWFGASGAMSEAEAQARLYPTLKRAIKVLQAASRQAEAPAGPADQAGPALVAQTRPDQPASAAPDQRG</sequence>
<dbReference type="GO" id="GO:0016020">
    <property type="term" value="C:membrane"/>
    <property type="evidence" value="ECO:0007669"/>
    <property type="project" value="UniProtKB-SubCell"/>
</dbReference>
<feature type="transmembrane region" description="Helical" evidence="6">
    <location>
        <begin position="259"/>
        <end position="280"/>
    </location>
</feature>
<dbReference type="SUPFAM" id="SSF52091">
    <property type="entry name" value="SpoIIaa-like"/>
    <property type="match status" value="1"/>
</dbReference>
<dbReference type="InterPro" id="IPR002645">
    <property type="entry name" value="STAS_dom"/>
</dbReference>
<feature type="transmembrane region" description="Helical" evidence="6">
    <location>
        <begin position="186"/>
        <end position="208"/>
    </location>
</feature>
<evidence type="ECO:0000256" key="5">
    <source>
        <dbReference type="SAM" id="MobiDB-lite"/>
    </source>
</evidence>
<evidence type="ECO:0000256" key="2">
    <source>
        <dbReference type="ARBA" id="ARBA00022692"/>
    </source>
</evidence>
<feature type="transmembrane region" description="Helical" evidence="6">
    <location>
        <begin position="390"/>
        <end position="420"/>
    </location>
</feature>
<feature type="transmembrane region" description="Helical" evidence="6">
    <location>
        <begin position="358"/>
        <end position="378"/>
    </location>
</feature>
<feature type="transmembrane region" description="Helical" evidence="6">
    <location>
        <begin position="105"/>
        <end position="123"/>
    </location>
</feature>
<dbReference type="Pfam" id="PF00916">
    <property type="entry name" value="Sulfate_transp"/>
    <property type="match status" value="1"/>
</dbReference>
<dbReference type="RefSeq" id="WP_088861339.1">
    <property type="nucleotide sequence ID" value="NZ_CP022115.1"/>
</dbReference>
<evidence type="ECO:0000256" key="3">
    <source>
        <dbReference type="ARBA" id="ARBA00022989"/>
    </source>
</evidence>
<dbReference type="Gene3D" id="3.30.750.24">
    <property type="entry name" value="STAS domain"/>
    <property type="match status" value="1"/>
</dbReference>
<dbReference type="InterPro" id="IPR011547">
    <property type="entry name" value="SLC26A/SulP_dom"/>
</dbReference>
<feature type="transmembrane region" description="Helical" evidence="6">
    <location>
        <begin position="336"/>
        <end position="352"/>
    </location>
</feature>
<feature type="transmembrane region" description="Helical" evidence="6">
    <location>
        <begin position="135"/>
        <end position="166"/>
    </location>
</feature>
<dbReference type="PROSITE" id="PS50801">
    <property type="entry name" value="STAS"/>
    <property type="match status" value="1"/>
</dbReference>
<keyword evidence="4 6" id="KW-0472">Membrane</keyword>
<dbReference type="InterPro" id="IPR001902">
    <property type="entry name" value="SLC26A/SulP_fam"/>
</dbReference>
<evidence type="ECO:0000259" key="7">
    <source>
        <dbReference type="PROSITE" id="PS50801"/>
    </source>
</evidence>
<keyword evidence="2 6" id="KW-0812">Transmembrane</keyword>
<evidence type="ECO:0000256" key="1">
    <source>
        <dbReference type="ARBA" id="ARBA00004141"/>
    </source>
</evidence>
<evidence type="ECO:0000256" key="4">
    <source>
        <dbReference type="ARBA" id="ARBA00023136"/>
    </source>
</evidence>
<gene>
    <name evidence="8" type="ORF">LHGZ1_2681</name>
</gene>
<feature type="domain" description="STAS" evidence="7">
    <location>
        <begin position="448"/>
        <end position="564"/>
    </location>
</feature>
<evidence type="ECO:0000313" key="9">
    <source>
        <dbReference type="Proteomes" id="UP000197424"/>
    </source>
</evidence>
<dbReference type="CDD" id="cd07042">
    <property type="entry name" value="STAS_SulP_like_sulfate_transporter"/>
    <property type="match status" value="1"/>
</dbReference>
<organism evidence="8 9">
    <name type="scientific">Laribacter hongkongensis</name>
    <dbReference type="NCBI Taxonomy" id="168471"/>
    <lineage>
        <taxon>Bacteria</taxon>
        <taxon>Pseudomonadati</taxon>
        <taxon>Pseudomonadota</taxon>
        <taxon>Betaproteobacteria</taxon>
        <taxon>Neisseriales</taxon>
        <taxon>Aquaspirillaceae</taxon>
        <taxon>Laribacter</taxon>
    </lineage>
</organism>
<feature type="transmembrane region" description="Helical" evidence="6">
    <location>
        <begin position="80"/>
        <end position="99"/>
    </location>
</feature>
<name>A0A248LLH1_9NEIS</name>
<dbReference type="Proteomes" id="UP000197424">
    <property type="component" value="Chromosome"/>
</dbReference>